<dbReference type="EMBL" id="KN833691">
    <property type="protein sequence ID" value="KIK28682.1"/>
    <property type="molecule type" value="Genomic_DNA"/>
</dbReference>
<evidence type="ECO:0000256" key="3">
    <source>
        <dbReference type="ARBA" id="ARBA00022722"/>
    </source>
</evidence>
<dbReference type="STRING" id="765257.A0A0D0A2L0"/>
<dbReference type="Proteomes" id="UP000054018">
    <property type="component" value="Unassembled WGS sequence"/>
</dbReference>
<dbReference type="GO" id="GO:0004519">
    <property type="term" value="F:endonuclease activity"/>
    <property type="evidence" value="ECO:0007669"/>
    <property type="project" value="UniProtKB-KW"/>
</dbReference>
<dbReference type="Pfam" id="PF17917">
    <property type="entry name" value="RT_RNaseH"/>
    <property type="match status" value="1"/>
</dbReference>
<reference evidence="9" key="2">
    <citation type="submission" date="2015-01" db="EMBL/GenBank/DDBJ databases">
        <title>Evolutionary Origins and Diversification of the Mycorrhizal Mutualists.</title>
        <authorList>
            <consortium name="DOE Joint Genome Institute"/>
            <consortium name="Mycorrhizal Genomics Consortium"/>
            <person name="Kohler A."/>
            <person name="Kuo A."/>
            <person name="Nagy L.G."/>
            <person name="Floudas D."/>
            <person name="Copeland A."/>
            <person name="Barry K.W."/>
            <person name="Cichocki N."/>
            <person name="Veneault-Fourrey C."/>
            <person name="LaButti K."/>
            <person name="Lindquist E.A."/>
            <person name="Lipzen A."/>
            <person name="Lundell T."/>
            <person name="Morin E."/>
            <person name="Murat C."/>
            <person name="Riley R."/>
            <person name="Ohm R."/>
            <person name="Sun H."/>
            <person name="Tunlid A."/>
            <person name="Henrissat B."/>
            <person name="Grigoriev I.V."/>
            <person name="Hibbett D.S."/>
            <person name="Martin F."/>
        </authorList>
    </citation>
    <scope>NUCLEOTIDE SEQUENCE [LARGE SCALE GENOMIC DNA]</scope>
    <source>
        <strain evidence="9">441</strain>
    </source>
</reference>
<dbReference type="GO" id="GO:0003964">
    <property type="term" value="F:RNA-directed DNA polymerase activity"/>
    <property type="evidence" value="ECO:0007669"/>
    <property type="project" value="UniProtKB-KW"/>
</dbReference>
<keyword evidence="2" id="KW-0548">Nucleotidyltransferase</keyword>
<evidence type="ECO:0000256" key="2">
    <source>
        <dbReference type="ARBA" id="ARBA00022695"/>
    </source>
</evidence>
<keyword evidence="3" id="KW-0540">Nuclease</keyword>
<evidence type="ECO:0000256" key="6">
    <source>
        <dbReference type="ARBA" id="ARBA00022918"/>
    </source>
</evidence>
<evidence type="ECO:0000256" key="1">
    <source>
        <dbReference type="ARBA" id="ARBA00022679"/>
    </source>
</evidence>
<keyword evidence="4" id="KW-0255">Endonuclease</keyword>
<evidence type="ECO:0000256" key="4">
    <source>
        <dbReference type="ARBA" id="ARBA00022759"/>
    </source>
</evidence>
<dbReference type="OrthoDB" id="2691655at2759"/>
<keyword evidence="6" id="KW-0695">RNA-directed DNA polymerase</keyword>
<dbReference type="GO" id="GO:0016787">
    <property type="term" value="F:hydrolase activity"/>
    <property type="evidence" value="ECO:0007669"/>
    <property type="project" value="UniProtKB-KW"/>
</dbReference>
<dbReference type="AlphaFoldDB" id="A0A0D0A2L0"/>
<keyword evidence="5" id="KW-0378">Hydrolase</keyword>
<evidence type="ECO:0000259" key="7">
    <source>
        <dbReference type="Pfam" id="PF17917"/>
    </source>
</evidence>
<keyword evidence="1" id="KW-0808">Transferase</keyword>
<dbReference type="InterPro" id="IPR041373">
    <property type="entry name" value="RT_RNaseH"/>
</dbReference>
<evidence type="ECO:0000256" key="5">
    <source>
        <dbReference type="ARBA" id="ARBA00022801"/>
    </source>
</evidence>
<proteinExistence type="predicted"/>
<reference evidence="8 9" key="1">
    <citation type="submission" date="2014-04" db="EMBL/GenBank/DDBJ databases">
        <authorList>
            <consortium name="DOE Joint Genome Institute"/>
            <person name="Kuo A."/>
            <person name="Kohler A."/>
            <person name="Costa M.D."/>
            <person name="Nagy L.G."/>
            <person name="Floudas D."/>
            <person name="Copeland A."/>
            <person name="Barry K.W."/>
            <person name="Cichocki N."/>
            <person name="Veneault-Fourrey C."/>
            <person name="LaButti K."/>
            <person name="Lindquist E.A."/>
            <person name="Lipzen A."/>
            <person name="Lundell T."/>
            <person name="Morin E."/>
            <person name="Murat C."/>
            <person name="Sun H."/>
            <person name="Tunlid A."/>
            <person name="Henrissat B."/>
            <person name="Grigoriev I.V."/>
            <person name="Hibbett D.S."/>
            <person name="Martin F."/>
            <person name="Nordberg H.P."/>
            <person name="Cantor M.N."/>
            <person name="Hua S.X."/>
        </authorList>
    </citation>
    <scope>NUCLEOTIDE SEQUENCE [LARGE SCALE GENOMIC DNA]</scope>
    <source>
        <strain evidence="8 9">441</strain>
    </source>
</reference>
<feature type="domain" description="Reverse transcriptase RNase H-like" evidence="7">
    <location>
        <begin position="1"/>
        <end position="61"/>
    </location>
</feature>
<organism evidence="8 9">
    <name type="scientific">Pisolithus microcarpus 441</name>
    <dbReference type="NCBI Taxonomy" id="765257"/>
    <lineage>
        <taxon>Eukaryota</taxon>
        <taxon>Fungi</taxon>
        <taxon>Dikarya</taxon>
        <taxon>Basidiomycota</taxon>
        <taxon>Agaricomycotina</taxon>
        <taxon>Agaricomycetes</taxon>
        <taxon>Agaricomycetidae</taxon>
        <taxon>Boletales</taxon>
        <taxon>Sclerodermatineae</taxon>
        <taxon>Pisolithaceae</taxon>
        <taxon>Pisolithus</taxon>
    </lineage>
</organism>
<name>A0A0D0A2L0_9AGAM</name>
<evidence type="ECO:0000313" key="8">
    <source>
        <dbReference type="EMBL" id="KIK28682.1"/>
    </source>
</evidence>
<protein>
    <recommendedName>
        <fullName evidence="7">Reverse transcriptase RNase H-like domain-containing protein</fullName>
    </recommendedName>
</protein>
<accession>A0A0D0A2L0</accession>
<dbReference type="HOGENOM" id="CLU_096172_0_0_1"/>
<keyword evidence="9" id="KW-1185">Reference proteome</keyword>
<evidence type="ECO:0000313" key="9">
    <source>
        <dbReference type="Proteomes" id="UP000054018"/>
    </source>
</evidence>
<gene>
    <name evidence="8" type="ORF">PISMIDRAFT_7180</name>
</gene>
<sequence>MQEDEGSKRYPAHFGSITLNDHERRYSQAKLELFGLFWALHDVRLYIFGVRNLVIEVDARRPKAEGDPKVDEEEYEDWVDECGAFAIELVNRCKPKSHLLCPPEIPLLEYYSPSSLPQDIAIFTASEIPPETSKTEILQSEKVKQRDERLEVVKEFLGMKKLPDGLEEKELESLVQLAT</sequence>